<organism evidence="1 2">
    <name type="scientific">Phytophthora sojae (strain P6497)</name>
    <name type="common">Soybean stem and root rot agent</name>
    <name type="synonym">Phytophthora megasperma f. sp. glycines</name>
    <dbReference type="NCBI Taxonomy" id="1094619"/>
    <lineage>
        <taxon>Eukaryota</taxon>
        <taxon>Sar</taxon>
        <taxon>Stramenopiles</taxon>
        <taxon>Oomycota</taxon>
        <taxon>Peronosporomycetes</taxon>
        <taxon>Peronosporales</taxon>
        <taxon>Peronosporaceae</taxon>
        <taxon>Phytophthora</taxon>
    </lineage>
</organism>
<dbReference type="GeneID" id="20637972"/>
<reference evidence="1 2" key="1">
    <citation type="journal article" date="2006" name="Science">
        <title>Phytophthora genome sequences uncover evolutionary origins and mechanisms of pathogenesis.</title>
        <authorList>
            <person name="Tyler B.M."/>
            <person name="Tripathy S."/>
            <person name="Zhang X."/>
            <person name="Dehal P."/>
            <person name="Jiang R.H."/>
            <person name="Aerts A."/>
            <person name="Arredondo F.D."/>
            <person name="Baxter L."/>
            <person name="Bensasson D."/>
            <person name="Beynon J.L."/>
            <person name="Chapman J."/>
            <person name="Damasceno C.M."/>
            <person name="Dorrance A.E."/>
            <person name="Dou D."/>
            <person name="Dickerman A.W."/>
            <person name="Dubchak I.L."/>
            <person name="Garbelotto M."/>
            <person name="Gijzen M."/>
            <person name="Gordon S.G."/>
            <person name="Govers F."/>
            <person name="Grunwald N.J."/>
            <person name="Huang W."/>
            <person name="Ivors K.L."/>
            <person name="Jones R.W."/>
            <person name="Kamoun S."/>
            <person name="Krampis K."/>
            <person name="Lamour K.H."/>
            <person name="Lee M.K."/>
            <person name="McDonald W.H."/>
            <person name="Medina M."/>
            <person name="Meijer H.J."/>
            <person name="Nordberg E.K."/>
            <person name="Maclean D.J."/>
            <person name="Ospina-Giraldo M.D."/>
            <person name="Morris P.F."/>
            <person name="Phuntumart V."/>
            <person name="Putnam N.H."/>
            <person name="Rash S."/>
            <person name="Rose J.K."/>
            <person name="Sakihama Y."/>
            <person name="Salamov A.A."/>
            <person name="Savidor A."/>
            <person name="Scheuring C.F."/>
            <person name="Smith B.M."/>
            <person name="Sobral B.W."/>
            <person name="Terry A."/>
            <person name="Torto-Alalibo T.A."/>
            <person name="Win J."/>
            <person name="Xu Z."/>
            <person name="Zhang H."/>
            <person name="Grigoriev I.V."/>
            <person name="Rokhsar D.S."/>
            <person name="Boore J.L."/>
        </authorList>
    </citation>
    <scope>NUCLEOTIDE SEQUENCE [LARGE SCALE GENOMIC DNA]</scope>
    <source>
        <strain evidence="1 2">P6497</strain>
    </source>
</reference>
<sequence length="204" mass="22820">MQCSSSSLRWPTESSHDLRRLAIGEVAVGHETAAAFKEKEDASTPAVHRRRRRLAAHLVIKSSTRGGAHLEVLMPPEPVGDASAVMGYMLRDPRKDNDKSMLLSRGMACCLDTSRTLNNVYLKDYVLDIVLTKSKHKNPKRTTVVELEAPGFRHRRGPGRHRSLTKYADQGKISVHTCRGLSVVPRSPLFPCKLPDSKSKTWKR</sequence>
<keyword evidence="2" id="KW-1185">Reference proteome</keyword>
<dbReference type="RefSeq" id="XP_009535877.1">
    <property type="nucleotide sequence ID" value="XM_009537582.1"/>
</dbReference>
<dbReference type="STRING" id="1094619.G5A559"/>
<dbReference type="AlphaFoldDB" id="G5A559"/>
<dbReference type="EMBL" id="JH159160">
    <property type="protein sequence ID" value="EGZ09244.1"/>
    <property type="molecule type" value="Genomic_DNA"/>
</dbReference>
<proteinExistence type="predicted"/>
<evidence type="ECO:0000313" key="1">
    <source>
        <dbReference type="EMBL" id="EGZ09244.1"/>
    </source>
</evidence>
<dbReference type="Proteomes" id="UP000002640">
    <property type="component" value="Unassembled WGS sequence"/>
</dbReference>
<evidence type="ECO:0000313" key="2">
    <source>
        <dbReference type="Proteomes" id="UP000002640"/>
    </source>
</evidence>
<name>G5A559_PHYSP</name>
<accession>G5A559</accession>
<protein>
    <submittedName>
        <fullName evidence="1">Uncharacterized protein</fullName>
    </submittedName>
</protein>
<dbReference type="KEGG" id="psoj:PHYSODRAFT_249855"/>
<dbReference type="InParanoid" id="G5A559"/>
<gene>
    <name evidence="1" type="ORF">PHYSODRAFT_249855</name>
</gene>